<name>A0A6L8W3B5_9PROT</name>
<dbReference type="GO" id="GO:0005506">
    <property type="term" value="F:iron ion binding"/>
    <property type="evidence" value="ECO:0007669"/>
    <property type="project" value="InterPro"/>
</dbReference>
<feature type="transmembrane region" description="Helical" evidence="5">
    <location>
        <begin position="12"/>
        <end position="30"/>
    </location>
</feature>
<keyword evidence="8" id="KW-1185">Reference proteome</keyword>
<evidence type="ECO:0000256" key="1">
    <source>
        <dbReference type="ARBA" id="ARBA00004370"/>
    </source>
</evidence>
<feature type="domain" description="Fatty acid hydroxylase" evidence="6">
    <location>
        <begin position="93"/>
        <end position="229"/>
    </location>
</feature>
<dbReference type="InterPro" id="IPR050307">
    <property type="entry name" value="Sterol_Desaturase_Related"/>
</dbReference>
<feature type="transmembrane region" description="Helical" evidence="5">
    <location>
        <begin position="146"/>
        <end position="170"/>
    </location>
</feature>
<keyword evidence="4 5" id="KW-0472">Membrane</keyword>
<dbReference type="EMBL" id="WTUW01000001">
    <property type="protein sequence ID" value="MZR29083.1"/>
    <property type="molecule type" value="Genomic_DNA"/>
</dbReference>
<evidence type="ECO:0000259" key="6">
    <source>
        <dbReference type="Pfam" id="PF04116"/>
    </source>
</evidence>
<gene>
    <name evidence="7" type="ORF">GQE98_00400</name>
</gene>
<evidence type="ECO:0000256" key="4">
    <source>
        <dbReference type="ARBA" id="ARBA00023136"/>
    </source>
</evidence>
<dbReference type="Proteomes" id="UP000476030">
    <property type="component" value="Unassembled WGS sequence"/>
</dbReference>
<keyword evidence="2 5" id="KW-0812">Transmembrane</keyword>
<comment type="caution">
    <text evidence="7">The sequence shown here is derived from an EMBL/GenBank/DDBJ whole genome shotgun (WGS) entry which is preliminary data.</text>
</comment>
<dbReference type="AlphaFoldDB" id="A0A6L8W3B5"/>
<evidence type="ECO:0000256" key="5">
    <source>
        <dbReference type="SAM" id="Phobius"/>
    </source>
</evidence>
<sequence>MLDYIASHEPIIRLSFFLGTLGTIGLWQVFAPKRPPSVSTLWRWLNNFGVTFLNTLLLRVLFPILAVGLAATAADNGWGILNLLDLPIALSIVIAVIFQDLVIYWQHVIFHRFSFLWRFHKMHHADVDYDVSTGARFHPVEICLSMLIKLLVVLLLGPPVVSVIIFEILLSSVAMFNHANAGLPEGIDRIARKFIVTPDMHRVHHSVIRDEHNSNYGFNLPWWDYIFGTYKPQPSAGHDKMTIGLQEYQQHRKQSIFWMLRLPFGER</sequence>
<dbReference type="Pfam" id="PF04116">
    <property type="entry name" value="FA_hydroxylase"/>
    <property type="match status" value="1"/>
</dbReference>
<organism evidence="7 8">
    <name type="scientific">Sneathiella litorea</name>
    <dbReference type="NCBI Taxonomy" id="2606216"/>
    <lineage>
        <taxon>Bacteria</taxon>
        <taxon>Pseudomonadati</taxon>
        <taxon>Pseudomonadota</taxon>
        <taxon>Alphaproteobacteria</taxon>
        <taxon>Sneathiellales</taxon>
        <taxon>Sneathiellaceae</taxon>
        <taxon>Sneathiella</taxon>
    </lineage>
</organism>
<dbReference type="RefSeq" id="WP_161313577.1">
    <property type="nucleotide sequence ID" value="NZ_WTUW01000001.1"/>
</dbReference>
<proteinExistence type="predicted"/>
<evidence type="ECO:0000256" key="2">
    <source>
        <dbReference type="ARBA" id="ARBA00022692"/>
    </source>
</evidence>
<evidence type="ECO:0000313" key="8">
    <source>
        <dbReference type="Proteomes" id="UP000476030"/>
    </source>
</evidence>
<dbReference type="GO" id="GO:0016020">
    <property type="term" value="C:membrane"/>
    <property type="evidence" value="ECO:0007669"/>
    <property type="project" value="UniProtKB-SubCell"/>
</dbReference>
<evidence type="ECO:0000313" key="7">
    <source>
        <dbReference type="EMBL" id="MZR29083.1"/>
    </source>
</evidence>
<comment type="subcellular location">
    <subcellularLocation>
        <location evidence="1">Membrane</location>
    </subcellularLocation>
</comment>
<keyword evidence="3 5" id="KW-1133">Transmembrane helix</keyword>
<feature type="transmembrane region" description="Helical" evidence="5">
    <location>
        <begin position="83"/>
        <end position="105"/>
    </location>
</feature>
<feature type="transmembrane region" description="Helical" evidence="5">
    <location>
        <begin position="50"/>
        <end position="71"/>
    </location>
</feature>
<dbReference type="InterPro" id="IPR006694">
    <property type="entry name" value="Fatty_acid_hydroxylase"/>
</dbReference>
<dbReference type="GO" id="GO:0008610">
    <property type="term" value="P:lipid biosynthetic process"/>
    <property type="evidence" value="ECO:0007669"/>
    <property type="project" value="InterPro"/>
</dbReference>
<accession>A0A6L8W3B5</accession>
<reference evidence="7 8" key="1">
    <citation type="submission" date="2019-12" db="EMBL/GenBank/DDBJ databases">
        <title>Snethiella sp. nov. sp. isolated from sea sand.</title>
        <authorList>
            <person name="Kim J."/>
            <person name="Jeong S.E."/>
            <person name="Jung H.S."/>
            <person name="Jeon C.O."/>
        </authorList>
    </citation>
    <scope>NUCLEOTIDE SEQUENCE [LARGE SCALE GENOMIC DNA]</scope>
    <source>
        <strain evidence="7 8">DP05</strain>
    </source>
</reference>
<dbReference type="PANTHER" id="PTHR11863">
    <property type="entry name" value="STEROL DESATURASE"/>
    <property type="match status" value="1"/>
</dbReference>
<protein>
    <submittedName>
        <fullName evidence="7">Sterol desaturase family protein</fullName>
    </submittedName>
</protein>
<dbReference type="GO" id="GO:0016491">
    <property type="term" value="F:oxidoreductase activity"/>
    <property type="evidence" value="ECO:0007669"/>
    <property type="project" value="InterPro"/>
</dbReference>
<evidence type="ECO:0000256" key="3">
    <source>
        <dbReference type="ARBA" id="ARBA00022989"/>
    </source>
</evidence>